<dbReference type="InterPro" id="IPR013320">
    <property type="entry name" value="ConA-like_dom_sf"/>
</dbReference>
<dbReference type="InterPro" id="IPR039331">
    <property type="entry name" value="PAPs-like"/>
</dbReference>
<dbReference type="SUPFAM" id="SSF56300">
    <property type="entry name" value="Metallo-dependent phosphatases"/>
    <property type="match status" value="1"/>
</dbReference>
<keyword evidence="5" id="KW-1185">Reference proteome</keyword>
<dbReference type="Gene3D" id="2.60.120.200">
    <property type="match status" value="1"/>
</dbReference>
<dbReference type="InterPro" id="IPR004843">
    <property type="entry name" value="Calcineurin-like_PHP"/>
</dbReference>
<comment type="caution">
    <text evidence="4">The sequence shown here is derived from an EMBL/GenBank/DDBJ whole genome shotgun (WGS) entry which is preliminary data.</text>
</comment>
<feature type="region of interest" description="Disordered" evidence="2">
    <location>
        <begin position="534"/>
        <end position="568"/>
    </location>
</feature>
<dbReference type="SUPFAM" id="SSF49899">
    <property type="entry name" value="Concanavalin A-like lectins/glucanases"/>
    <property type="match status" value="1"/>
</dbReference>
<gene>
    <name evidence="4" type="ORF">GCM10010178_15290</name>
</gene>
<reference evidence="5" key="1">
    <citation type="journal article" date="2019" name="Int. J. Syst. Evol. Microbiol.">
        <title>The Global Catalogue of Microorganisms (GCM) 10K type strain sequencing project: providing services to taxonomists for standard genome sequencing and annotation.</title>
        <authorList>
            <consortium name="The Broad Institute Genomics Platform"/>
            <consortium name="The Broad Institute Genome Sequencing Center for Infectious Disease"/>
            <person name="Wu L."/>
            <person name="Ma J."/>
        </authorList>
    </citation>
    <scope>NUCLEOTIDE SEQUENCE [LARGE SCALE GENOMIC DNA]</scope>
    <source>
        <strain evidence="5">JCM 3296</strain>
    </source>
</reference>
<dbReference type="Proteomes" id="UP000649573">
    <property type="component" value="Unassembled WGS sequence"/>
</dbReference>
<keyword evidence="1" id="KW-0732">Signal</keyword>
<accession>A0ABQ2UD92</accession>
<protein>
    <recommendedName>
        <fullName evidence="3">Calcineurin-like phosphoesterase domain-containing protein</fullName>
    </recommendedName>
</protein>
<feature type="domain" description="Calcineurin-like phosphoesterase" evidence="3">
    <location>
        <begin position="159"/>
        <end position="333"/>
    </location>
</feature>
<dbReference type="RefSeq" id="WP_189252865.1">
    <property type="nucleotide sequence ID" value="NZ_BMRE01000003.1"/>
</dbReference>
<dbReference type="InterPro" id="IPR029052">
    <property type="entry name" value="Metallo-depent_PP-like"/>
</dbReference>
<evidence type="ECO:0000259" key="3">
    <source>
        <dbReference type="Pfam" id="PF00149"/>
    </source>
</evidence>
<name>A0ABQ2UD92_9PSEU</name>
<evidence type="ECO:0000313" key="5">
    <source>
        <dbReference type="Proteomes" id="UP000649573"/>
    </source>
</evidence>
<evidence type="ECO:0000256" key="2">
    <source>
        <dbReference type="SAM" id="MobiDB-lite"/>
    </source>
</evidence>
<organism evidence="4 5">
    <name type="scientific">Lentzea flava</name>
    <dbReference type="NCBI Taxonomy" id="103732"/>
    <lineage>
        <taxon>Bacteria</taxon>
        <taxon>Bacillati</taxon>
        <taxon>Actinomycetota</taxon>
        <taxon>Actinomycetes</taxon>
        <taxon>Pseudonocardiales</taxon>
        <taxon>Pseudonocardiaceae</taxon>
        <taxon>Lentzea</taxon>
    </lineage>
</organism>
<evidence type="ECO:0000256" key="1">
    <source>
        <dbReference type="ARBA" id="ARBA00022729"/>
    </source>
</evidence>
<dbReference type="EMBL" id="BMRE01000003">
    <property type="protein sequence ID" value="GGU24024.1"/>
    <property type="molecule type" value="Genomic_DNA"/>
</dbReference>
<dbReference type="PANTHER" id="PTHR22953:SF153">
    <property type="entry name" value="PURPLE ACID PHOSPHATASE"/>
    <property type="match status" value="1"/>
</dbReference>
<dbReference type="Pfam" id="PF00149">
    <property type="entry name" value="Metallophos"/>
    <property type="match status" value="1"/>
</dbReference>
<evidence type="ECO:0000313" key="4">
    <source>
        <dbReference type="EMBL" id="GGU24024.1"/>
    </source>
</evidence>
<sequence>MKSLLRGRWRASTIYAAAAVVTVAAAVVALPSGGDVKPLAAAVPDVPQVPQLAEPGTQSAAVAFANSAGGGQVCQPGAQWLRLRFTDLTLRGNDSVTVTGTKSGSYTFTAAHWPGKAFHTKAFEGDCVRVSPSFADSGSRYAVDSYQYGTQALAAATATVAAIGDVCGSACNQTAPVVKNINPQALILAGDIAYDSGSSSDFRDRYDPYYGQFKSITYPSPGNHEYGTSGAAGYFDYFGARAGERGKGYYSYDVGDWHFIALNSNITRDASSAQVTWLKNDLAANTKPCTAAYWHHPRFSRGDHGDNTSVTPFFDALYNAKADLIIVGHDHNYQRYAPAKSNGTRDANGVRQLLIGTGGKALYRFNQSTVGPVEASNDNTFGVGKLTLTATGYRSDFVPVSGRDYTDTVSGTCHKAASSPSFSVGATPSSVAVPAGTSRTVSVDVGATGGFTGSVALSVSGLPSGVTGSFSPSSVTAPGTSTLTLTASATASGSATATITGTSGGVSKTASVSVTAGDTPAGFTDDFESDKGWVVNASGSDTATTGKWERGDPEETREADGSVKQLGTTTSGTNCLVTGRLAGASDGANDVDGGLTSMTSPQISVPSGGKLTFSYTFAHGDNSSTSDFFRVHVLDGTSKVKVFEKLGASGVKVAGGWQTATVDLAQFAGRSVKLVIEAADASTASLWESAVDDVRVTG</sequence>
<proteinExistence type="predicted"/>
<dbReference type="Gene3D" id="3.60.21.10">
    <property type="match status" value="1"/>
</dbReference>
<dbReference type="PANTHER" id="PTHR22953">
    <property type="entry name" value="ACID PHOSPHATASE RELATED"/>
    <property type="match status" value="1"/>
</dbReference>
<feature type="compositionally biased region" description="Basic and acidic residues" evidence="2">
    <location>
        <begin position="547"/>
        <end position="561"/>
    </location>
</feature>